<evidence type="ECO:0000313" key="3">
    <source>
        <dbReference type="Proteomes" id="UP000094056"/>
    </source>
</evidence>
<comment type="caution">
    <text evidence="2">The sequence shown here is derived from an EMBL/GenBank/DDBJ whole genome shotgun (WGS) entry which is preliminary data.</text>
</comment>
<accession>A0A1E3XGA4</accession>
<dbReference type="Pfam" id="PF05685">
    <property type="entry name" value="Uma2"/>
    <property type="match status" value="1"/>
</dbReference>
<dbReference type="Gene3D" id="3.90.1570.10">
    <property type="entry name" value="tt1808, chain A"/>
    <property type="match status" value="1"/>
</dbReference>
<dbReference type="PANTHER" id="PTHR36558:SF1">
    <property type="entry name" value="RESTRICTION ENDONUCLEASE DOMAIN-CONTAINING PROTEIN-RELATED"/>
    <property type="match status" value="1"/>
</dbReference>
<gene>
    <name evidence="2" type="ORF">SCARUB_00218</name>
</gene>
<evidence type="ECO:0000259" key="1">
    <source>
        <dbReference type="Pfam" id="PF05685"/>
    </source>
</evidence>
<dbReference type="SUPFAM" id="SSF52980">
    <property type="entry name" value="Restriction endonuclease-like"/>
    <property type="match status" value="1"/>
</dbReference>
<feature type="domain" description="Putative restriction endonuclease" evidence="1">
    <location>
        <begin position="15"/>
        <end position="171"/>
    </location>
</feature>
<dbReference type="PATRIC" id="fig|1872076.5.peg.243"/>
<dbReference type="InterPro" id="IPR008538">
    <property type="entry name" value="Uma2"/>
</dbReference>
<protein>
    <recommendedName>
        <fullName evidence="1">Putative restriction endonuclease domain-containing protein</fullName>
    </recommendedName>
</protein>
<name>A0A1E3XGA4_9BACT</name>
<proteinExistence type="predicted"/>
<reference evidence="2 3" key="1">
    <citation type="submission" date="2016-07" db="EMBL/GenBank/DDBJ databases">
        <title>Draft genome of Scalindua rubra, obtained from a brine-seawater interface in the Red Sea, sheds light on salt adaptation in anammox bacteria.</title>
        <authorList>
            <person name="Speth D.R."/>
            <person name="Lagkouvardos I."/>
            <person name="Wang Y."/>
            <person name="Qian P.-Y."/>
            <person name="Dutilh B.E."/>
            <person name="Jetten M.S."/>
        </authorList>
    </citation>
    <scope>NUCLEOTIDE SEQUENCE [LARGE SCALE GENOMIC DNA]</scope>
    <source>
        <strain evidence="2">BSI-1</strain>
    </source>
</reference>
<dbReference type="InterPro" id="IPR011335">
    <property type="entry name" value="Restrct_endonuc-II-like"/>
</dbReference>
<dbReference type="EMBL" id="MAYW01000003">
    <property type="protein sequence ID" value="ODS34638.1"/>
    <property type="molecule type" value="Genomic_DNA"/>
</dbReference>
<dbReference type="InterPro" id="IPR012296">
    <property type="entry name" value="Nuclease_put_TT1808"/>
</dbReference>
<dbReference type="PANTHER" id="PTHR36558">
    <property type="entry name" value="GLR1098 PROTEIN"/>
    <property type="match status" value="1"/>
</dbReference>
<evidence type="ECO:0000313" key="2">
    <source>
        <dbReference type="EMBL" id="ODS34638.1"/>
    </source>
</evidence>
<dbReference type="CDD" id="cd06260">
    <property type="entry name" value="DUF820-like"/>
    <property type="match status" value="1"/>
</dbReference>
<organism evidence="2 3">
    <name type="scientific">Candidatus Scalindua rubra</name>
    <dbReference type="NCBI Taxonomy" id="1872076"/>
    <lineage>
        <taxon>Bacteria</taxon>
        <taxon>Pseudomonadati</taxon>
        <taxon>Planctomycetota</taxon>
        <taxon>Candidatus Brocadiia</taxon>
        <taxon>Candidatus Brocadiales</taxon>
        <taxon>Candidatus Scalinduaceae</taxon>
        <taxon>Candidatus Scalindua</taxon>
    </lineage>
</organism>
<dbReference type="AlphaFoldDB" id="A0A1E3XGA4"/>
<dbReference type="Proteomes" id="UP000094056">
    <property type="component" value="Unassembled WGS sequence"/>
</dbReference>
<sequence length="189" mass="21871">MPLVEKIKKKYTYNDYIKWSDEERWEIINGVPYNMTPAPSIKHQNAVGTFYSNLKQKLQGKPCKPFIAPADVILSEFDVVQPDVFVVCDEKKITDSNIQGTPDLIVEVLSPSIALKDKREKKVLYEKYGVMEYIIIDPIEFYIERFVLEEGAYGKPELLGSQDVLTLHCLERVDIPLWEVFEVEKVKPE</sequence>